<accession>A0A1D3UPQ0</accession>
<dbReference type="Proteomes" id="UP000182057">
    <property type="component" value="Unassembled WGS sequence"/>
</dbReference>
<organism evidence="4 5">
    <name type="scientific">Tannerella forsythia</name>
    <name type="common">Bacteroides forsythus</name>
    <dbReference type="NCBI Taxonomy" id="28112"/>
    <lineage>
        <taxon>Bacteria</taxon>
        <taxon>Pseudomonadati</taxon>
        <taxon>Bacteroidota</taxon>
        <taxon>Bacteroidia</taxon>
        <taxon>Bacteroidales</taxon>
        <taxon>Tannerellaceae</taxon>
        <taxon>Tannerella</taxon>
    </lineage>
</organism>
<keyword evidence="1" id="KW-0547">Nucleotide-binding</keyword>
<reference evidence="4 5" key="1">
    <citation type="submission" date="2016-09" db="EMBL/GenBank/DDBJ databases">
        <authorList>
            <person name="Capua I."/>
            <person name="De Benedictis P."/>
            <person name="Joannis T."/>
            <person name="Lombin L.H."/>
            <person name="Cattoli G."/>
        </authorList>
    </citation>
    <scope>NUCLEOTIDE SEQUENCE [LARGE SCALE GENOMIC DNA]</scope>
    <source>
        <strain evidence="4 5">UB20</strain>
    </source>
</reference>
<proteinExistence type="predicted"/>
<protein>
    <recommendedName>
        <fullName evidence="2">ATP-grasp domain-containing protein</fullName>
    </recommendedName>
</protein>
<evidence type="ECO:0000259" key="2">
    <source>
        <dbReference type="PROSITE" id="PS50975"/>
    </source>
</evidence>
<keyword evidence="1" id="KW-0067">ATP-binding</keyword>
<evidence type="ECO:0000313" key="4">
    <source>
        <dbReference type="EMBL" id="SCQ22169.1"/>
    </source>
</evidence>
<sequence length="402" mass="44993">MKTSNKALHLFNPGHETAIASGVRNYTPDAVVQKMMSDLSLLPLWYGNEGDYVLTSKAETAKRFIESLPPDLQPSLHPVSDKETCRLTASLDASPWGLSPHSLHLFEKLRKRGAPLSIPAWKEIYHTLTHRRAAAYGLRETLRRLPGLPSISIPCFYETGAAVKTHIKTHPPPFLLKTPFSCSGRGLYPIMSTMADKKAMQWIEGALRRQGAVSIEPMLEKVCDFAMEFYADGENGISYEGLSIFETQTKGMFSGGWLGHAEFLQKFLTTYISEETLAAVREAVTLTLKEILGNVYRGYLGVDMLIFRHNKAYAVHPFVEMNLRYTMGLVACELSRRLIHPASQGRFMISCEKKEAALRTDGLLRQQYPLQLSDGRIRSGYFSLCPVTAETSYRAGVLIHAE</sequence>
<evidence type="ECO:0000256" key="1">
    <source>
        <dbReference type="PROSITE-ProRule" id="PRU00409"/>
    </source>
</evidence>
<dbReference type="SUPFAM" id="SSF56059">
    <property type="entry name" value="Glutathione synthetase ATP-binding domain-like"/>
    <property type="match status" value="1"/>
</dbReference>
<dbReference type="EMBL" id="FMMM01000057">
    <property type="protein sequence ID" value="SCQ22169.1"/>
    <property type="molecule type" value="Genomic_DNA"/>
</dbReference>
<dbReference type="GO" id="GO:0046872">
    <property type="term" value="F:metal ion binding"/>
    <property type="evidence" value="ECO:0007669"/>
    <property type="project" value="InterPro"/>
</dbReference>
<dbReference type="Proteomes" id="UP000219259">
    <property type="component" value="Unassembled WGS sequence"/>
</dbReference>
<dbReference type="AlphaFoldDB" id="A0A1D3UPQ0"/>
<dbReference type="GO" id="GO:0005524">
    <property type="term" value="F:ATP binding"/>
    <property type="evidence" value="ECO:0007669"/>
    <property type="project" value="UniProtKB-UniRule"/>
</dbReference>
<dbReference type="InterPro" id="IPR011761">
    <property type="entry name" value="ATP-grasp"/>
</dbReference>
<reference evidence="3 6" key="2">
    <citation type="submission" date="2017-09" db="EMBL/GenBank/DDBJ databases">
        <title>Phase variable restriction modification systems are present in the genome sequences of periodontal pathogens Prevotella intermedia, Tannerella forsythia and Porphyromonas gingivalis.</title>
        <authorList>
            <person name="Haigh R.D."/>
            <person name="Crawford L."/>
            <person name="Ralph J."/>
            <person name="Wanford J."/>
            <person name="Vartoukian S.R."/>
            <person name="Hijazib K."/>
            <person name="Wade W."/>
            <person name="Oggioni M.R."/>
        </authorList>
    </citation>
    <scope>NUCLEOTIDE SEQUENCE [LARGE SCALE GENOMIC DNA]</scope>
    <source>
        <strain evidence="3 6">WW11663</strain>
    </source>
</reference>
<name>A0A1D3UPQ0_TANFO</name>
<evidence type="ECO:0000313" key="6">
    <source>
        <dbReference type="Proteomes" id="UP000219259"/>
    </source>
</evidence>
<evidence type="ECO:0000313" key="5">
    <source>
        <dbReference type="Proteomes" id="UP000182057"/>
    </source>
</evidence>
<evidence type="ECO:0000313" key="3">
    <source>
        <dbReference type="EMBL" id="PDP43835.1"/>
    </source>
</evidence>
<dbReference type="PROSITE" id="PS50975">
    <property type="entry name" value="ATP_GRASP"/>
    <property type="match status" value="1"/>
</dbReference>
<gene>
    <name evidence="3" type="ORF">CLI86_06320</name>
    <name evidence="4" type="ORF">TFUB20_01623</name>
</gene>
<feature type="domain" description="ATP-grasp" evidence="2">
    <location>
        <begin position="140"/>
        <end position="350"/>
    </location>
</feature>
<dbReference type="RefSeq" id="WP_060827881.1">
    <property type="nucleotide sequence ID" value="NZ_FMMM01000057.1"/>
</dbReference>
<dbReference type="EMBL" id="NSLJ01000013">
    <property type="protein sequence ID" value="PDP43835.1"/>
    <property type="molecule type" value="Genomic_DNA"/>
</dbReference>
<dbReference type="OrthoDB" id="5291617at2"/>